<dbReference type="InterPro" id="IPR006179">
    <property type="entry name" value="5_nucleotidase/apyrase"/>
</dbReference>
<dbReference type="InterPro" id="IPR036907">
    <property type="entry name" value="5'-Nucleotdase_C_sf"/>
</dbReference>
<gene>
    <name evidence="2" type="ORF">E3J48_08145</name>
</gene>
<reference evidence="2 3" key="1">
    <citation type="submission" date="2019-03" db="EMBL/GenBank/DDBJ databases">
        <title>Metabolic potential of uncultured bacteria and archaea associated with petroleum seepage in deep-sea sediments.</title>
        <authorList>
            <person name="Dong X."/>
            <person name="Hubert C."/>
        </authorList>
    </citation>
    <scope>NUCLEOTIDE SEQUENCE [LARGE SCALE GENOMIC DNA]</scope>
    <source>
        <strain evidence="2">E29_bin52</strain>
    </source>
</reference>
<sequence>MLDSTVGYDPEIRDLVADYMDKYKDRLGQVVGATTVDLDARKDVVRSRESNLGNLVADSWLAWFADADIALVSGGSIRGDKTYSAGPITYLIVNKWTASGGDDHYIFLGEDISKENTTMFTTDILAGHIQRHTSISPQIDGRIEFVGK</sequence>
<evidence type="ECO:0000313" key="2">
    <source>
        <dbReference type="EMBL" id="TET59182.1"/>
    </source>
</evidence>
<dbReference type="GO" id="GO:0016787">
    <property type="term" value="F:hydrolase activity"/>
    <property type="evidence" value="ECO:0007669"/>
    <property type="project" value="InterPro"/>
</dbReference>
<comment type="caution">
    <text evidence="2">The sequence shown here is derived from an EMBL/GenBank/DDBJ whole genome shotgun (WGS) entry which is preliminary data.</text>
</comment>
<dbReference type="PANTHER" id="PTHR11575">
    <property type="entry name" value="5'-NUCLEOTIDASE-RELATED"/>
    <property type="match status" value="1"/>
</dbReference>
<protein>
    <recommendedName>
        <fullName evidence="1">5'-Nucleotidase C-terminal domain-containing protein</fullName>
    </recommendedName>
</protein>
<evidence type="ECO:0000313" key="3">
    <source>
        <dbReference type="Proteomes" id="UP000319130"/>
    </source>
</evidence>
<dbReference type="EMBL" id="SOIZ01000374">
    <property type="protein sequence ID" value="TET59182.1"/>
    <property type="molecule type" value="Genomic_DNA"/>
</dbReference>
<dbReference type="Gene3D" id="3.90.780.10">
    <property type="entry name" value="5'-Nucleotidase, C-terminal domain"/>
    <property type="match status" value="2"/>
</dbReference>
<evidence type="ECO:0000259" key="1">
    <source>
        <dbReference type="Pfam" id="PF02872"/>
    </source>
</evidence>
<dbReference type="AlphaFoldDB" id="A0A523VWM7"/>
<dbReference type="Pfam" id="PF02872">
    <property type="entry name" value="5_nucleotid_C"/>
    <property type="match status" value="1"/>
</dbReference>
<dbReference type="PANTHER" id="PTHR11575:SF24">
    <property type="entry name" value="5'-NUCLEOTIDASE"/>
    <property type="match status" value="1"/>
</dbReference>
<proteinExistence type="predicted"/>
<feature type="domain" description="5'-Nucleotidase C-terminal" evidence="1">
    <location>
        <begin position="30"/>
        <end position="90"/>
    </location>
</feature>
<dbReference type="Proteomes" id="UP000319130">
    <property type="component" value="Unassembled WGS sequence"/>
</dbReference>
<name>A0A523VWM7_UNCAE</name>
<dbReference type="GO" id="GO:0009166">
    <property type="term" value="P:nucleotide catabolic process"/>
    <property type="evidence" value="ECO:0007669"/>
    <property type="project" value="InterPro"/>
</dbReference>
<dbReference type="InterPro" id="IPR008334">
    <property type="entry name" value="5'-Nucleotdase_C"/>
</dbReference>
<accession>A0A523VWM7</accession>
<organism evidence="2 3">
    <name type="scientific">Aerophobetes bacterium</name>
    <dbReference type="NCBI Taxonomy" id="2030807"/>
    <lineage>
        <taxon>Bacteria</taxon>
        <taxon>Candidatus Aerophobota</taxon>
    </lineage>
</organism>
<dbReference type="SUPFAM" id="SSF55816">
    <property type="entry name" value="5'-nucleotidase (syn. UDP-sugar hydrolase), C-terminal domain"/>
    <property type="match status" value="1"/>
</dbReference>